<sequence>MAEVYLTLTMMGKSFSNKLSRLIRCWATPLATLCLLPYAIPSNPAGAVTRNEFRRCAYEMVRADIPAAVAADACAASLYPEDLTRCVMGINQQTNIAAVDALSTCVTVRRPRDLATCVVNISNRTQNASAPDVLDNCRRSLLPVRFADCVVGLHREVDISVSQVMRTCIDGSDRPQDFYPSSVAPRRTSPLLDRPIPVPQTPPLGPSNLPILPRNPRGL</sequence>
<keyword evidence="3" id="KW-1185">Reference proteome</keyword>
<protein>
    <submittedName>
        <fullName evidence="2">Uncharacterized protein</fullName>
    </submittedName>
</protein>
<dbReference type="EMBL" id="JACJPW010000211">
    <property type="protein sequence ID" value="MBD2186442.1"/>
    <property type="molecule type" value="Genomic_DNA"/>
</dbReference>
<gene>
    <name evidence="2" type="ORF">H6G03_36240</name>
</gene>
<reference evidence="2" key="1">
    <citation type="journal article" date="2015" name="ISME J.">
        <title>Draft Genome Sequence of Streptomyces incarnatus NRRL8089, which Produces the Nucleoside Antibiotic Sinefungin.</title>
        <authorList>
            <person name="Oshima K."/>
            <person name="Hattori M."/>
            <person name="Shimizu H."/>
            <person name="Fukuda K."/>
            <person name="Nemoto M."/>
            <person name="Inagaki K."/>
            <person name="Tamura T."/>
        </authorList>
    </citation>
    <scope>NUCLEOTIDE SEQUENCE</scope>
    <source>
        <strain evidence="2">FACHB-1375</strain>
    </source>
</reference>
<dbReference type="Proteomes" id="UP000641646">
    <property type="component" value="Unassembled WGS sequence"/>
</dbReference>
<organism evidence="2 3">
    <name type="scientific">Aerosakkonema funiforme FACHB-1375</name>
    <dbReference type="NCBI Taxonomy" id="2949571"/>
    <lineage>
        <taxon>Bacteria</taxon>
        <taxon>Bacillati</taxon>
        <taxon>Cyanobacteriota</taxon>
        <taxon>Cyanophyceae</taxon>
        <taxon>Oscillatoriophycideae</taxon>
        <taxon>Aerosakkonematales</taxon>
        <taxon>Aerosakkonemataceae</taxon>
        <taxon>Aerosakkonema</taxon>
    </lineage>
</organism>
<evidence type="ECO:0000313" key="3">
    <source>
        <dbReference type="Proteomes" id="UP000641646"/>
    </source>
</evidence>
<evidence type="ECO:0000256" key="1">
    <source>
        <dbReference type="SAM" id="MobiDB-lite"/>
    </source>
</evidence>
<feature type="region of interest" description="Disordered" evidence="1">
    <location>
        <begin position="176"/>
        <end position="219"/>
    </location>
</feature>
<proteinExistence type="predicted"/>
<dbReference type="AlphaFoldDB" id="A0A926ZLI7"/>
<name>A0A926ZLI7_9CYAN</name>
<accession>A0A926ZLI7</accession>
<evidence type="ECO:0000313" key="2">
    <source>
        <dbReference type="EMBL" id="MBD2186442.1"/>
    </source>
</evidence>
<comment type="caution">
    <text evidence="2">The sequence shown here is derived from an EMBL/GenBank/DDBJ whole genome shotgun (WGS) entry which is preliminary data.</text>
</comment>
<reference evidence="2" key="2">
    <citation type="submission" date="2020-08" db="EMBL/GenBank/DDBJ databases">
        <authorList>
            <person name="Chen M."/>
            <person name="Teng W."/>
            <person name="Zhao L."/>
            <person name="Hu C."/>
            <person name="Zhou Y."/>
            <person name="Han B."/>
            <person name="Song L."/>
            <person name="Shu W."/>
        </authorList>
    </citation>
    <scope>NUCLEOTIDE SEQUENCE</scope>
    <source>
        <strain evidence="2">FACHB-1375</strain>
    </source>
</reference>
<feature type="compositionally biased region" description="Pro residues" evidence="1">
    <location>
        <begin position="196"/>
        <end position="205"/>
    </location>
</feature>